<reference evidence="5 6" key="1">
    <citation type="journal article" date="2018" name="Mol. Biol. Evol.">
        <title>Broad Genomic Sampling Reveals a Smut Pathogenic Ancestry of the Fungal Clade Ustilaginomycotina.</title>
        <authorList>
            <person name="Kijpornyongpan T."/>
            <person name="Mondo S.J."/>
            <person name="Barry K."/>
            <person name="Sandor L."/>
            <person name="Lee J."/>
            <person name="Lipzen A."/>
            <person name="Pangilinan J."/>
            <person name="LaButti K."/>
            <person name="Hainaut M."/>
            <person name="Henrissat B."/>
            <person name="Grigoriev I.V."/>
            <person name="Spatafora J.W."/>
            <person name="Aime M.C."/>
        </authorList>
    </citation>
    <scope>NUCLEOTIDE SEQUENCE [LARGE SCALE GENOMIC DNA]</scope>
    <source>
        <strain evidence="5 6">MCA 3882</strain>
    </source>
</reference>
<feature type="non-terminal residue" evidence="5">
    <location>
        <position position="611"/>
    </location>
</feature>
<dbReference type="Pfam" id="PF06602">
    <property type="entry name" value="Myotub-related"/>
    <property type="match status" value="1"/>
</dbReference>
<evidence type="ECO:0000256" key="1">
    <source>
        <dbReference type="ARBA" id="ARBA00007471"/>
    </source>
</evidence>
<evidence type="ECO:0000313" key="5">
    <source>
        <dbReference type="EMBL" id="PWN33562.1"/>
    </source>
</evidence>
<dbReference type="GeneID" id="37017935"/>
<dbReference type="PROSITE" id="PS00383">
    <property type="entry name" value="TYR_PHOSPHATASE_1"/>
    <property type="match status" value="1"/>
</dbReference>
<evidence type="ECO:0000256" key="3">
    <source>
        <dbReference type="PIRSR" id="PIRSR630564-2"/>
    </source>
</evidence>
<dbReference type="RefSeq" id="XP_025353864.1">
    <property type="nucleotide sequence ID" value="XM_025496154.1"/>
</dbReference>
<dbReference type="InterPro" id="IPR048994">
    <property type="entry name" value="PH-GRAM_MTMR6-9"/>
</dbReference>
<dbReference type="InterPro" id="IPR011993">
    <property type="entry name" value="PH-like_dom_sf"/>
</dbReference>
<feature type="binding site" evidence="3">
    <location>
        <begin position="305"/>
        <end position="306"/>
    </location>
    <ligand>
        <name>substrate</name>
    </ligand>
</feature>
<dbReference type="OrthoDB" id="271628at2759"/>
<evidence type="ECO:0000259" key="4">
    <source>
        <dbReference type="PROSITE" id="PS51339"/>
    </source>
</evidence>
<sequence>MEKLKVAKVEDVLLQRGQKCTSGTLHLTQHHLIFVKATTSSSKSQEEWIPYSMIWLASRLPSVIPLDQSGKPNRAAGKRIFPIALHLRNFELITIGFDADGKATDVFDSMKAVIVADAPHSLYAFYHTPSPPLKSAPAGWRVYDFKAEFARQGIATRTKAWRFCDVNAGYGFCYTYPAMMCVPSRISDSTIRYASKFRSKERIPALTYLHRGSLASITRSSQPMVGLNNRSMQDEKLIEAIFSSHLFADPLKRGKAMAIYGATTTNLIIDARPTTNAMANRAKGAGTENMDNYRGCKKVYLGIDNIHVMRDSLQRVTEALRAAQAPATFGMQARRSSVLTAKDSPPLDHLALKRSAWLKHISALMEGTLIITRNVHINNSHVLIHCSDGWDRTSQLAALAQVCLDPYFRTMKGFAVLIEKDWVSFGHRFWDRCGHASSEKYFTLAEAAANAFWGFTKQLRANFQGGGDGNSKRGAHLKEISPVFHQFLDCVWQIMRQYPKRFEFNEQWLLDLYDNVFRCQYGNFLFNCESERNGYSDGQSSSAPASSRTYSVWDEMLDEENKPKYLNSRFEPALDDEVADRSQADLGVLLPNSKDVGFWGGLFRRDSKDIN</sequence>
<dbReference type="AlphaFoldDB" id="A0A316V7X4"/>
<dbReference type="FunCoup" id="A0A316V7X4">
    <property type="interactions" value="160"/>
</dbReference>
<dbReference type="GO" id="GO:0004438">
    <property type="term" value="F:phosphatidylinositol-3-phosphate phosphatase activity"/>
    <property type="evidence" value="ECO:0007669"/>
    <property type="project" value="TreeGrafter"/>
</dbReference>
<dbReference type="CDD" id="cd17666">
    <property type="entry name" value="PTP-MTM-like_fungal"/>
    <property type="match status" value="1"/>
</dbReference>
<dbReference type="Pfam" id="PF21098">
    <property type="entry name" value="PH-GRAM_MTMR6-like"/>
    <property type="match status" value="1"/>
</dbReference>
<dbReference type="InParanoid" id="A0A316V7X4"/>
<evidence type="ECO:0000256" key="2">
    <source>
        <dbReference type="PIRSR" id="PIRSR630564-1"/>
    </source>
</evidence>
<accession>A0A316V7X4</accession>
<dbReference type="GO" id="GO:0016020">
    <property type="term" value="C:membrane"/>
    <property type="evidence" value="ECO:0007669"/>
    <property type="project" value="TreeGrafter"/>
</dbReference>
<feature type="binding site" evidence="3">
    <location>
        <begin position="280"/>
        <end position="283"/>
    </location>
    <ligand>
        <name>substrate</name>
    </ligand>
</feature>
<dbReference type="Gene3D" id="2.30.29.30">
    <property type="entry name" value="Pleckstrin-homology domain (PH domain)/Phosphotyrosine-binding domain (PTB)"/>
    <property type="match status" value="1"/>
</dbReference>
<feature type="domain" description="Myotubularin phosphatase" evidence="4">
    <location>
        <begin position="139"/>
        <end position="603"/>
    </location>
</feature>
<dbReference type="PANTHER" id="PTHR10807:SF128">
    <property type="entry name" value="PHOSPHATIDYLINOSITOL-3,5-BISPHOSPHATE 3-PHOSPHATASE"/>
    <property type="match status" value="1"/>
</dbReference>
<dbReference type="PANTHER" id="PTHR10807">
    <property type="entry name" value="MYOTUBULARIN-RELATED"/>
    <property type="match status" value="1"/>
</dbReference>
<dbReference type="PROSITE" id="PS51339">
    <property type="entry name" value="PPASE_MYOTUBULARIN"/>
    <property type="match status" value="1"/>
</dbReference>
<evidence type="ECO:0000313" key="6">
    <source>
        <dbReference type="Proteomes" id="UP000245771"/>
    </source>
</evidence>
<dbReference type="GO" id="GO:0046856">
    <property type="term" value="P:phosphatidylinositol dephosphorylation"/>
    <property type="evidence" value="ECO:0007669"/>
    <property type="project" value="TreeGrafter"/>
</dbReference>
<protein>
    <submittedName>
        <fullName evidence="5">Phosphatases II</fullName>
    </submittedName>
</protein>
<dbReference type="InterPro" id="IPR029021">
    <property type="entry name" value="Prot-tyrosine_phosphatase-like"/>
</dbReference>
<feature type="active site" description="Phosphocysteine intermediate" evidence="2">
    <location>
        <position position="386"/>
    </location>
</feature>
<dbReference type="InterPro" id="IPR030564">
    <property type="entry name" value="Myotubularin"/>
</dbReference>
<dbReference type="STRING" id="1280837.A0A316V7X4"/>
<dbReference type="SUPFAM" id="SSF52799">
    <property type="entry name" value="(Phosphotyrosine protein) phosphatases II"/>
    <property type="match status" value="1"/>
</dbReference>
<feature type="binding site" evidence="3">
    <location>
        <begin position="386"/>
        <end position="392"/>
    </location>
    <ligand>
        <name>substrate</name>
    </ligand>
</feature>
<proteinExistence type="inferred from homology"/>
<keyword evidence="6" id="KW-1185">Reference proteome</keyword>
<dbReference type="InterPro" id="IPR016130">
    <property type="entry name" value="Tyr_Pase_AS"/>
</dbReference>
<name>A0A316V7X4_9BASI</name>
<organism evidence="5 6">
    <name type="scientific">Meira miltonrushii</name>
    <dbReference type="NCBI Taxonomy" id="1280837"/>
    <lineage>
        <taxon>Eukaryota</taxon>
        <taxon>Fungi</taxon>
        <taxon>Dikarya</taxon>
        <taxon>Basidiomycota</taxon>
        <taxon>Ustilaginomycotina</taxon>
        <taxon>Exobasidiomycetes</taxon>
        <taxon>Exobasidiales</taxon>
        <taxon>Brachybasidiaceae</taxon>
        <taxon>Meira</taxon>
    </lineage>
</organism>
<dbReference type="Proteomes" id="UP000245771">
    <property type="component" value="Unassembled WGS sequence"/>
</dbReference>
<comment type="similarity">
    <text evidence="1">Belongs to the protein-tyrosine phosphatase family. Non-receptor class myotubularin subfamily.</text>
</comment>
<dbReference type="InterPro" id="IPR010569">
    <property type="entry name" value="Myotubularin-like_Pase_dom"/>
</dbReference>
<dbReference type="GO" id="GO:0005737">
    <property type="term" value="C:cytoplasm"/>
    <property type="evidence" value="ECO:0007669"/>
    <property type="project" value="TreeGrafter"/>
</dbReference>
<gene>
    <name evidence="5" type="ORF">FA14DRAFT_116100</name>
</gene>
<dbReference type="EMBL" id="KZ819604">
    <property type="protein sequence ID" value="PWN33562.1"/>
    <property type="molecule type" value="Genomic_DNA"/>
</dbReference>